<dbReference type="InterPro" id="IPR005135">
    <property type="entry name" value="Endo/exonuclease/phosphatase"/>
</dbReference>
<dbReference type="Pfam" id="PF03372">
    <property type="entry name" value="Exo_endo_phos"/>
    <property type="match status" value="1"/>
</dbReference>
<evidence type="ECO:0000256" key="1">
    <source>
        <dbReference type="SAM" id="Phobius"/>
    </source>
</evidence>
<organism evidence="3">
    <name type="scientific">Rhodothermus marinus</name>
    <name type="common">Rhodothermus obamensis</name>
    <dbReference type="NCBI Taxonomy" id="29549"/>
    <lineage>
        <taxon>Bacteria</taxon>
        <taxon>Pseudomonadati</taxon>
        <taxon>Rhodothermota</taxon>
        <taxon>Rhodothermia</taxon>
        <taxon>Rhodothermales</taxon>
        <taxon>Rhodothermaceae</taxon>
        <taxon>Rhodothermus</taxon>
    </lineage>
</organism>
<feature type="transmembrane region" description="Helical" evidence="1">
    <location>
        <begin position="12"/>
        <end position="32"/>
    </location>
</feature>
<feature type="transmembrane region" description="Helical" evidence="1">
    <location>
        <begin position="38"/>
        <end position="59"/>
    </location>
</feature>
<dbReference type="AlphaFoldDB" id="A0A7V2F6X9"/>
<dbReference type="SUPFAM" id="SSF56219">
    <property type="entry name" value="DNase I-like"/>
    <property type="match status" value="1"/>
</dbReference>
<comment type="caution">
    <text evidence="3">The sequence shown here is derived from an EMBL/GenBank/DDBJ whole genome shotgun (WGS) entry which is preliminary data.</text>
</comment>
<keyword evidence="3" id="KW-0540">Nuclease</keyword>
<dbReference type="EMBL" id="DSGB01000005">
    <property type="protein sequence ID" value="HER96383.1"/>
    <property type="molecule type" value="Genomic_DNA"/>
</dbReference>
<proteinExistence type="predicted"/>
<evidence type="ECO:0000259" key="2">
    <source>
        <dbReference type="Pfam" id="PF03372"/>
    </source>
</evidence>
<keyword evidence="1" id="KW-0472">Membrane</keyword>
<keyword evidence="3" id="KW-0378">Hydrolase</keyword>
<keyword evidence="3" id="KW-0255">Endonuclease</keyword>
<protein>
    <submittedName>
        <fullName evidence="3">Endonuclease</fullName>
    </submittedName>
</protein>
<dbReference type="InterPro" id="IPR036691">
    <property type="entry name" value="Endo/exonu/phosph_ase_sf"/>
</dbReference>
<feature type="transmembrane region" description="Helical" evidence="1">
    <location>
        <begin position="66"/>
        <end position="82"/>
    </location>
</feature>
<name>A0A7V2F6X9_RHOMR</name>
<keyword evidence="1" id="KW-0812">Transmembrane</keyword>
<sequence length="379" mass="43557">MNRRTQRLNRLWRWGSVGVLAWFGLSYAAYWIPPEFAWWLQLLAVGLPIWVALLVVWAIGLAWVRAWTHLASVLIAIGLYLLRHEHLSGWSRADAARDTLVVMTYNIPDSRRPALADSLAVLVARYRPQLMGFQEVGIWWYLRPGQRTSLRLVAHLNPLVERQGYLPSKPDLEIGPLFAEVVTLTRLPVLAQQIHPLAEDTDALIYQAVRSTLCWEGRPFVHYNVRLQSYGPVKPWEVMRHGGWKHPATWRRWLRAYRQAMLERARQVRQLRAWIDQEQLPVIVSGDFNSTPDQWFYGHLARGLRAAGRLGGVAAPSWPSTRPLVRIDHVLVSPEWEVLEGDVPATRLSDHRPVIARLRWRPALAYAKTCSTDAPIAYP</sequence>
<dbReference type="Gene3D" id="3.60.10.10">
    <property type="entry name" value="Endonuclease/exonuclease/phosphatase"/>
    <property type="match status" value="1"/>
</dbReference>
<evidence type="ECO:0000313" key="3">
    <source>
        <dbReference type="EMBL" id="HER96383.1"/>
    </source>
</evidence>
<dbReference type="GO" id="GO:0004519">
    <property type="term" value="F:endonuclease activity"/>
    <property type="evidence" value="ECO:0007669"/>
    <property type="project" value="UniProtKB-KW"/>
</dbReference>
<feature type="domain" description="Endonuclease/exonuclease/phosphatase" evidence="2">
    <location>
        <begin position="103"/>
        <end position="351"/>
    </location>
</feature>
<accession>A0A7V2F6X9</accession>
<gene>
    <name evidence="3" type="ORF">ENO59_07685</name>
</gene>
<keyword evidence="1" id="KW-1133">Transmembrane helix</keyword>
<reference evidence="3" key="1">
    <citation type="journal article" date="2020" name="mSystems">
        <title>Genome- and Community-Level Interaction Insights into Carbon Utilization and Element Cycling Functions of Hydrothermarchaeota in Hydrothermal Sediment.</title>
        <authorList>
            <person name="Zhou Z."/>
            <person name="Liu Y."/>
            <person name="Xu W."/>
            <person name="Pan J."/>
            <person name="Luo Z.H."/>
            <person name="Li M."/>
        </authorList>
    </citation>
    <scope>NUCLEOTIDE SEQUENCE [LARGE SCALE GENOMIC DNA]</scope>
    <source>
        <strain evidence="3">SpSt-143</strain>
    </source>
</reference>